<keyword evidence="2" id="KW-1185">Reference proteome</keyword>
<evidence type="ECO:0000313" key="1">
    <source>
        <dbReference type="EMBL" id="KAK2813530.1"/>
    </source>
</evidence>
<name>A0AA88ID34_CHASR</name>
<protein>
    <submittedName>
        <fullName evidence="1">Uncharacterized protein</fullName>
    </submittedName>
</protein>
<dbReference type="Proteomes" id="UP001187415">
    <property type="component" value="Unassembled WGS sequence"/>
</dbReference>
<organism evidence="1 2">
    <name type="scientific">Channa striata</name>
    <name type="common">Snakehead murrel</name>
    <name type="synonym">Ophicephalus striatus</name>
    <dbReference type="NCBI Taxonomy" id="64152"/>
    <lineage>
        <taxon>Eukaryota</taxon>
        <taxon>Metazoa</taxon>
        <taxon>Chordata</taxon>
        <taxon>Craniata</taxon>
        <taxon>Vertebrata</taxon>
        <taxon>Euteleostomi</taxon>
        <taxon>Actinopterygii</taxon>
        <taxon>Neopterygii</taxon>
        <taxon>Teleostei</taxon>
        <taxon>Neoteleostei</taxon>
        <taxon>Acanthomorphata</taxon>
        <taxon>Anabantaria</taxon>
        <taxon>Anabantiformes</taxon>
        <taxon>Channoidei</taxon>
        <taxon>Channidae</taxon>
        <taxon>Channa</taxon>
    </lineage>
</organism>
<sequence>MIEGCLTTRKNPVDRTKSSSKGQGIFRDRSSVRSAIRRGRTWSCTTTRCLWTCCWRTKRGPSVRTTRVYRNLRVEGSVSNTVHANLRKIEAYACTPADTAESSFTDLVISRDGSIVRFGELDHVTIKGRVLVSKGPSVQFDQDIGEDLGVHLSTQDSAGVTVYTEKDYLHSHRDKRGVLILAPNFIDPQGDVNFAPATSISRPGYTKIKPDRFGGLRNLHVKGSLIIDTFVCLDQSIVPPIGGWYFGDRQHEWYRPPNGVIVPEKQTEFGVARAGDLVISRGNASVLIRGDGSGFMTAGFVALFYLTVSYGGPVDVDSRGRCGNGAEVARKIVIVFQ</sequence>
<reference evidence="1" key="1">
    <citation type="submission" date="2023-07" db="EMBL/GenBank/DDBJ databases">
        <title>Chromosome-level Genome Assembly of Striped Snakehead (Channa striata).</title>
        <authorList>
            <person name="Liu H."/>
        </authorList>
    </citation>
    <scope>NUCLEOTIDE SEQUENCE</scope>
    <source>
        <strain evidence="1">Gz</strain>
        <tissue evidence="1">Muscle</tissue>
    </source>
</reference>
<dbReference type="AlphaFoldDB" id="A0AA88ID34"/>
<proteinExistence type="predicted"/>
<gene>
    <name evidence="1" type="ORF">Q5P01_000772</name>
</gene>
<evidence type="ECO:0000313" key="2">
    <source>
        <dbReference type="Proteomes" id="UP001187415"/>
    </source>
</evidence>
<dbReference type="EMBL" id="JAUPFM010000088">
    <property type="protein sequence ID" value="KAK2813530.1"/>
    <property type="molecule type" value="Genomic_DNA"/>
</dbReference>
<comment type="caution">
    <text evidence="1">The sequence shown here is derived from an EMBL/GenBank/DDBJ whole genome shotgun (WGS) entry which is preliminary data.</text>
</comment>
<accession>A0AA88ID34</accession>